<dbReference type="AlphaFoldDB" id="A0AAV7QMT9"/>
<sequence length="72" mass="7940">MTRKPPKMGQSAAKRARITQKQSRKRGAASVVNKGSGEERARILALRQMRPPTRILPATCVNGRAVGVLRFK</sequence>
<keyword evidence="3" id="KW-1185">Reference proteome</keyword>
<dbReference type="Proteomes" id="UP001066276">
    <property type="component" value="Chromosome 6"/>
</dbReference>
<evidence type="ECO:0000256" key="1">
    <source>
        <dbReference type="SAM" id="MobiDB-lite"/>
    </source>
</evidence>
<feature type="compositionally biased region" description="Basic residues" evidence="1">
    <location>
        <begin position="14"/>
        <end position="27"/>
    </location>
</feature>
<dbReference type="EMBL" id="JANPWB010000010">
    <property type="protein sequence ID" value="KAJ1141867.1"/>
    <property type="molecule type" value="Genomic_DNA"/>
</dbReference>
<evidence type="ECO:0000313" key="3">
    <source>
        <dbReference type="Proteomes" id="UP001066276"/>
    </source>
</evidence>
<reference evidence="2" key="1">
    <citation type="journal article" date="2022" name="bioRxiv">
        <title>Sequencing and chromosome-scale assembly of the giantPleurodeles waltlgenome.</title>
        <authorList>
            <person name="Brown T."/>
            <person name="Elewa A."/>
            <person name="Iarovenko S."/>
            <person name="Subramanian E."/>
            <person name="Araus A.J."/>
            <person name="Petzold A."/>
            <person name="Susuki M."/>
            <person name="Suzuki K.-i.T."/>
            <person name="Hayashi T."/>
            <person name="Toyoda A."/>
            <person name="Oliveira C."/>
            <person name="Osipova E."/>
            <person name="Leigh N.D."/>
            <person name="Simon A."/>
            <person name="Yun M.H."/>
        </authorList>
    </citation>
    <scope>NUCLEOTIDE SEQUENCE</scope>
    <source>
        <strain evidence="2">20211129_DDA</strain>
        <tissue evidence="2">Liver</tissue>
    </source>
</reference>
<evidence type="ECO:0000313" key="2">
    <source>
        <dbReference type="EMBL" id="KAJ1141867.1"/>
    </source>
</evidence>
<organism evidence="2 3">
    <name type="scientific">Pleurodeles waltl</name>
    <name type="common">Iberian ribbed newt</name>
    <dbReference type="NCBI Taxonomy" id="8319"/>
    <lineage>
        <taxon>Eukaryota</taxon>
        <taxon>Metazoa</taxon>
        <taxon>Chordata</taxon>
        <taxon>Craniata</taxon>
        <taxon>Vertebrata</taxon>
        <taxon>Euteleostomi</taxon>
        <taxon>Amphibia</taxon>
        <taxon>Batrachia</taxon>
        <taxon>Caudata</taxon>
        <taxon>Salamandroidea</taxon>
        <taxon>Salamandridae</taxon>
        <taxon>Pleurodelinae</taxon>
        <taxon>Pleurodeles</taxon>
    </lineage>
</organism>
<protein>
    <submittedName>
        <fullName evidence="2">Uncharacterized protein</fullName>
    </submittedName>
</protein>
<gene>
    <name evidence="2" type="ORF">NDU88_008195</name>
</gene>
<name>A0AAV7QMT9_PLEWA</name>
<feature type="region of interest" description="Disordered" evidence="1">
    <location>
        <begin position="1"/>
        <end position="37"/>
    </location>
</feature>
<accession>A0AAV7QMT9</accession>
<comment type="caution">
    <text evidence="2">The sequence shown here is derived from an EMBL/GenBank/DDBJ whole genome shotgun (WGS) entry which is preliminary data.</text>
</comment>
<proteinExistence type="predicted"/>